<organism evidence="4 5">
    <name type="scientific">Streptomyces niveus</name>
    <name type="common">Streptomyces spheroides</name>
    <dbReference type="NCBI Taxonomy" id="193462"/>
    <lineage>
        <taxon>Bacteria</taxon>
        <taxon>Bacillati</taxon>
        <taxon>Actinomycetota</taxon>
        <taxon>Actinomycetes</taxon>
        <taxon>Kitasatosporales</taxon>
        <taxon>Streptomycetaceae</taxon>
        <taxon>Streptomyces</taxon>
    </lineage>
</organism>
<accession>A0ABZ2ABT7</accession>
<evidence type="ECO:0000256" key="1">
    <source>
        <dbReference type="SAM" id="MobiDB-lite"/>
    </source>
</evidence>
<keyword evidence="5" id="KW-1185">Reference proteome</keyword>
<evidence type="ECO:0000313" key="5">
    <source>
        <dbReference type="Proteomes" id="UP001432209"/>
    </source>
</evidence>
<feature type="transmembrane region" description="Helical" evidence="2">
    <location>
        <begin position="79"/>
        <end position="106"/>
    </location>
</feature>
<sequence>MTQHAGWGGGQGPYGGGGPPPYGGQPPYGGGPPPYGSGPPPGWARPRGPKPGVIPLSPLDLGEILGGAFSTLGRYWAQVLAIALVVYGSALAVSGGALAVAYAAVGDHLSAVVDAPDRADPAWDDLRPLIVAICCLWVLLMVVLTVATAMMQTCCPLIVQEAVLGRQFRVGTILRRALSRVPAVIGTVFLSGLIALVPVLLFITGVVATMVTFIATGGWGPAGWLIALGFLGALVLAPLAIWLWVLFCLAPAIVAVESRGPVAALRRSAALVRGSWWRIFGISLLAFAIASIAGLVVQQVLNVLGALPNTFSSGGFSYEPTMGEMFVALSGYLILALVGQLISQIFSTTFPQLVLNLLYIDQRIRREDLAASLIPVAAATPAAPNPGGRHR</sequence>
<dbReference type="Pfam" id="PF25231">
    <property type="entry name" value="DUF7847"/>
    <property type="match status" value="1"/>
</dbReference>
<reference evidence="4" key="1">
    <citation type="submission" date="2022-10" db="EMBL/GenBank/DDBJ databases">
        <title>The complete genomes of actinobacterial strains from the NBC collection.</title>
        <authorList>
            <person name="Joergensen T.S."/>
            <person name="Alvarez Arevalo M."/>
            <person name="Sterndorff E.B."/>
            <person name="Faurdal D."/>
            <person name="Vuksanovic O."/>
            <person name="Mourched A.-S."/>
            <person name="Charusanti P."/>
            <person name="Shaw S."/>
            <person name="Blin K."/>
            <person name="Weber T."/>
        </authorList>
    </citation>
    <scope>NUCLEOTIDE SEQUENCE</scope>
    <source>
        <strain evidence="4">NBC_01432</strain>
    </source>
</reference>
<protein>
    <recommendedName>
        <fullName evidence="3">DUF7847 domain-containing protein</fullName>
    </recommendedName>
</protein>
<dbReference type="InterPro" id="IPR057169">
    <property type="entry name" value="DUF7847"/>
</dbReference>
<keyword evidence="2" id="KW-1133">Transmembrane helix</keyword>
<feature type="transmembrane region" description="Helical" evidence="2">
    <location>
        <begin position="276"/>
        <end position="301"/>
    </location>
</feature>
<feature type="transmembrane region" description="Helical" evidence="2">
    <location>
        <begin position="183"/>
        <end position="216"/>
    </location>
</feature>
<evidence type="ECO:0000313" key="4">
    <source>
        <dbReference type="EMBL" id="WUX55919.1"/>
    </source>
</evidence>
<gene>
    <name evidence="4" type="ORF">OG442_32780</name>
</gene>
<proteinExistence type="predicted"/>
<evidence type="ECO:0000259" key="3">
    <source>
        <dbReference type="Pfam" id="PF25231"/>
    </source>
</evidence>
<feature type="transmembrane region" description="Helical" evidence="2">
    <location>
        <begin position="321"/>
        <end position="342"/>
    </location>
</feature>
<feature type="compositionally biased region" description="Pro residues" evidence="1">
    <location>
        <begin position="18"/>
        <end position="43"/>
    </location>
</feature>
<feature type="domain" description="DUF7847" evidence="3">
    <location>
        <begin position="98"/>
        <end position="346"/>
    </location>
</feature>
<dbReference type="RefSeq" id="WP_329080142.1">
    <property type="nucleotide sequence ID" value="NZ_CP109393.1"/>
</dbReference>
<feature type="transmembrane region" description="Helical" evidence="2">
    <location>
        <begin position="126"/>
        <end position="147"/>
    </location>
</feature>
<feature type="region of interest" description="Disordered" evidence="1">
    <location>
        <begin position="1"/>
        <end position="49"/>
    </location>
</feature>
<feature type="transmembrane region" description="Helical" evidence="2">
    <location>
        <begin position="222"/>
        <end position="255"/>
    </location>
</feature>
<dbReference type="EMBL" id="CP109495">
    <property type="protein sequence ID" value="WUX55919.1"/>
    <property type="molecule type" value="Genomic_DNA"/>
</dbReference>
<name>A0ABZ2ABT7_STRNV</name>
<keyword evidence="2" id="KW-0472">Membrane</keyword>
<feature type="compositionally biased region" description="Gly residues" evidence="1">
    <location>
        <begin position="1"/>
        <end position="17"/>
    </location>
</feature>
<keyword evidence="2" id="KW-0812">Transmembrane</keyword>
<evidence type="ECO:0000256" key="2">
    <source>
        <dbReference type="SAM" id="Phobius"/>
    </source>
</evidence>
<dbReference type="Proteomes" id="UP001432209">
    <property type="component" value="Chromosome"/>
</dbReference>